<dbReference type="PANTHER" id="PTHR21257">
    <property type="entry name" value="DELTA(14)-STEROL REDUCTASE"/>
    <property type="match status" value="1"/>
</dbReference>
<evidence type="ECO:0000256" key="13">
    <source>
        <dbReference type="ARBA" id="ARBA00022955"/>
    </source>
</evidence>
<dbReference type="Pfam" id="PF09465">
    <property type="entry name" value="LBR_tudor"/>
    <property type="match status" value="1"/>
</dbReference>
<keyword evidence="15" id="KW-0560">Oxidoreductase</keyword>
<protein>
    <recommendedName>
        <fullName evidence="7">Delta(14)-sterol reductase LBR</fullName>
        <ecNumber evidence="6">1.3.1.70</ecNumber>
    </recommendedName>
    <alternativeName>
        <fullName evidence="25">3-beta-hydroxysterol Delta (14)-reductase</fullName>
    </alternativeName>
    <alternativeName>
        <fullName evidence="22">C-14 sterol reductase</fullName>
    </alternativeName>
    <alternativeName>
        <fullName evidence="21">Integral nuclear envelope inner membrane protein</fullName>
    </alternativeName>
    <alternativeName>
        <fullName evidence="23">Lamin-B receptor</fullName>
    </alternativeName>
    <alternativeName>
        <fullName evidence="24">Sterol C14-reductase</fullName>
    </alternativeName>
</protein>
<comment type="catalytic activity">
    <reaction evidence="27">
        <text>5alpha-cholest-8,14-dien-3beta-ol + NADPH + H(+) = 5alpha-cholest-8-en-3beta-ol + NADP(+)</text>
        <dbReference type="Rhea" id="RHEA:46456"/>
        <dbReference type="ChEBI" id="CHEBI:15378"/>
        <dbReference type="ChEBI" id="CHEBI:16608"/>
        <dbReference type="ChEBI" id="CHEBI:57783"/>
        <dbReference type="ChEBI" id="CHEBI:58349"/>
        <dbReference type="ChEBI" id="CHEBI:86131"/>
    </reaction>
</comment>
<dbReference type="GO" id="GO:0005637">
    <property type="term" value="C:nuclear inner membrane"/>
    <property type="evidence" value="ECO:0007669"/>
    <property type="project" value="TreeGrafter"/>
</dbReference>
<gene>
    <name evidence="32" type="ORF">BSL78_01649</name>
</gene>
<sequence length="398" mass="45218">MEATGAPAWNMKGFNVGEQVRAKWPGSRLWYKATILEELSDGFKVKFEDGTEDELDFNDVAIEISFKVTEQEAEPLAVAVASEVAGENHTEEDTGTTVTQTRTQTKSTEEHRTYTTRSATRSGQQTLEPPTDIHQRSTVPKTKYYEFGGPIGVVLMMFLLPLVVYYLYFACNKGKCQFDLYPTCEGDWKKYFDVEAFLLVIGWIVFQVLIYFIPVGRIVQGLPLRSGKRLKYYVNAFYALVLSLVFFGLLVYYEMPFDVVIKKYLAVITTCMVLSIVMSIALYIKAKRAPSSELAPSGNSGNFFYDFFMGHELNPRIGMLDLKYFCELRPGMIGWIIIDHIFLFSAWKDFPQNPPLPLLLLTIFHTLYVADALWFEAAILSTMDIITEGFGSCWPLAI</sequence>
<dbReference type="OrthoDB" id="5326588at2759"/>
<evidence type="ECO:0000256" key="16">
    <source>
        <dbReference type="ARBA" id="ARBA00023011"/>
    </source>
</evidence>
<evidence type="ECO:0000256" key="2">
    <source>
        <dbReference type="ARBA" id="ARBA00004496"/>
    </source>
</evidence>
<keyword evidence="17" id="KW-0443">Lipid metabolism</keyword>
<dbReference type="InterPro" id="IPR001171">
    <property type="entry name" value="ERG24_DHCR-like"/>
</dbReference>
<dbReference type="InterPro" id="IPR019023">
    <property type="entry name" value="Lamin-B_rcpt_of_tudor"/>
</dbReference>
<keyword evidence="16" id="KW-0756">Sterol biosynthesis</keyword>
<keyword evidence="19" id="KW-1207">Sterol metabolism</keyword>
<keyword evidence="18 30" id="KW-0472">Membrane</keyword>
<keyword evidence="33" id="KW-1185">Reference proteome</keyword>
<evidence type="ECO:0000256" key="28">
    <source>
        <dbReference type="ARBA" id="ARBA00049367"/>
    </source>
</evidence>
<name>A0A2G8LME2_STIJA</name>
<proteinExistence type="inferred from homology"/>
<comment type="catalytic activity">
    <reaction evidence="26">
        <text>4,4-dimethyl-8,14-cholestadien-3beta-ol + NADPH + H(+) = 4,4-dimethyl-5alpha-cholest-8-en-3beta-ol + NADP(+)</text>
        <dbReference type="Rhea" id="RHEA:46812"/>
        <dbReference type="ChEBI" id="CHEBI:15378"/>
        <dbReference type="ChEBI" id="CHEBI:57783"/>
        <dbReference type="ChEBI" id="CHEBI:58349"/>
        <dbReference type="ChEBI" id="CHEBI:78904"/>
        <dbReference type="ChEBI" id="CHEBI:87044"/>
    </reaction>
</comment>
<dbReference type="Proteomes" id="UP000230750">
    <property type="component" value="Unassembled WGS sequence"/>
</dbReference>
<evidence type="ECO:0000256" key="20">
    <source>
        <dbReference type="ARBA" id="ARBA00023221"/>
    </source>
</evidence>
<dbReference type="SMART" id="SM00333">
    <property type="entry name" value="TUDOR"/>
    <property type="match status" value="1"/>
</dbReference>
<feature type="compositionally biased region" description="Polar residues" evidence="29">
    <location>
        <begin position="115"/>
        <end position="128"/>
    </location>
</feature>
<keyword evidence="8" id="KW-0963">Cytoplasm</keyword>
<dbReference type="GO" id="GO:0006695">
    <property type="term" value="P:cholesterol biosynthetic process"/>
    <property type="evidence" value="ECO:0007669"/>
    <property type="project" value="UniProtKB-UniPathway"/>
</dbReference>
<evidence type="ECO:0000256" key="5">
    <source>
        <dbReference type="ARBA" id="ARBA00005402"/>
    </source>
</evidence>
<dbReference type="Gene3D" id="2.30.30.140">
    <property type="match status" value="1"/>
</dbReference>
<dbReference type="PANTHER" id="PTHR21257:SF52">
    <property type="entry name" value="DELTA(14)-STEROL REDUCTASE TM7SF2"/>
    <property type="match status" value="1"/>
</dbReference>
<feature type="transmembrane region" description="Helical" evidence="30">
    <location>
        <begin position="196"/>
        <end position="220"/>
    </location>
</feature>
<feature type="region of interest" description="Disordered" evidence="29">
    <location>
        <begin position="85"/>
        <end position="133"/>
    </location>
</feature>
<evidence type="ECO:0000256" key="17">
    <source>
        <dbReference type="ARBA" id="ARBA00023098"/>
    </source>
</evidence>
<evidence type="ECO:0000256" key="18">
    <source>
        <dbReference type="ARBA" id="ARBA00023136"/>
    </source>
</evidence>
<evidence type="ECO:0000256" key="26">
    <source>
        <dbReference type="ARBA" id="ARBA00048100"/>
    </source>
</evidence>
<dbReference type="UniPathway" id="UPA00063"/>
<evidence type="ECO:0000256" key="21">
    <source>
        <dbReference type="ARBA" id="ARBA00029624"/>
    </source>
</evidence>
<dbReference type="STRING" id="307972.A0A2G8LME2"/>
<evidence type="ECO:0000256" key="4">
    <source>
        <dbReference type="ARBA" id="ARBA00004770"/>
    </source>
</evidence>
<accession>A0A2G8LME2</accession>
<evidence type="ECO:0000256" key="23">
    <source>
        <dbReference type="ARBA" id="ARBA00030798"/>
    </source>
</evidence>
<feature type="compositionally biased region" description="Low complexity" evidence="29">
    <location>
        <begin position="95"/>
        <end position="106"/>
    </location>
</feature>
<evidence type="ECO:0000256" key="9">
    <source>
        <dbReference type="ARBA" id="ARBA00022516"/>
    </source>
</evidence>
<organism evidence="32 33">
    <name type="scientific">Stichopus japonicus</name>
    <name type="common">Sea cucumber</name>
    <dbReference type="NCBI Taxonomy" id="307972"/>
    <lineage>
        <taxon>Eukaryota</taxon>
        <taxon>Metazoa</taxon>
        <taxon>Echinodermata</taxon>
        <taxon>Eleutherozoa</taxon>
        <taxon>Echinozoa</taxon>
        <taxon>Holothuroidea</taxon>
        <taxon>Aspidochirotacea</taxon>
        <taxon>Aspidochirotida</taxon>
        <taxon>Stichopodidae</taxon>
        <taxon>Apostichopus</taxon>
    </lineage>
</organism>
<evidence type="ECO:0000256" key="7">
    <source>
        <dbReference type="ARBA" id="ARBA00017801"/>
    </source>
</evidence>
<comment type="caution">
    <text evidence="32">The sequence shown here is derived from an EMBL/GenBank/DDBJ whole genome shotgun (WGS) entry which is preliminary data.</text>
</comment>
<feature type="domain" description="Tudor" evidence="31">
    <location>
        <begin position="12"/>
        <end position="68"/>
    </location>
</feature>
<reference evidence="32 33" key="1">
    <citation type="journal article" date="2017" name="PLoS Biol.">
        <title>The sea cucumber genome provides insights into morphological evolution and visceral regeneration.</title>
        <authorList>
            <person name="Zhang X."/>
            <person name="Sun L."/>
            <person name="Yuan J."/>
            <person name="Sun Y."/>
            <person name="Gao Y."/>
            <person name="Zhang L."/>
            <person name="Li S."/>
            <person name="Dai H."/>
            <person name="Hamel J.F."/>
            <person name="Liu C."/>
            <person name="Yu Y."/>
            <person name="Liu S."/>
            <person name="Lin W."/>
            <person name="Guo K."/>
            <person name="Jin S."/>
            <person name="Xu P."/>
            <person name="Storey K.B."/>
            <person name="Huan P."/>
            <person name="Zhang T."/>
            <person name="Zhou Y."/>
            <person name="Zhang J."/>
            <person name="Lin C."/>
            <person name="Li X."/>
            <person name="Xing L."/>
            <person name="Huo D."/>
            <person name="Sun M."/>
            <person name="Wang L."/>
            <person name="Mercier A."/>
            <person name="Li F."/>
            <person name="Yang H."/>
            <person name="Xiang J."/>
        </authorList>
    </citation>
    <scope>NUCLEOTIDE SEQUENCE [LARGE SCALE GENOMIC DNA]</scope>
    <source>
        <strain evidence="32">Shaxun</strain>
        <tissue evidence="32">Muscle</tissue>
    </source>
</reference>
<keyword evidence="11" id="KW-0153">Cholesterol metabolism</keyword>
<evidence type="ECO:0000313" key="33">
    <source>
        <dbReference type="Proteomes" id="UP000230750"/>
    </source>
</evidence>
<keyword evidence="9" id="KW-0444">Lipid biosynthesis</keyword>
<comment type="subcellular location">
    <subcellularLocation>
        <location evidence="2">Cytoplasm</location>
    </subcellularLocation>
    <subcellularLocation>
        <location evidence="3">Endoplasmic reticulum membrane</location>
    </subcellularLocation>
    <subcellularLocation>
        <location evidence="1">Membrane</location>
        <topology evidence="1">Multi-pass membrane protein</topology>
    </subcellularLocation>
</comment>
<keyword evidence="10 30" id="KW-0812">Transmembrane</keyword>
<evidence type="ECO:0000256" key="14">
    <source>
        <dbReference type="ARBA" id="ARBA00022989"/>
    </source>
</evidence>
<keyword evidence="14 30" id="KW-1133">Transmembrane helix</keyword>
<feature type="transmembrane region" description="Helical" evidence="30">
    <location>
        <begin position="232"/>
        <end position="252"/>
    </location>
</feature>
<dbReference type="EMBL" id="MRZV01000032">
    <property type="protein sequence ID" value="PIK61428.1"/>
    <property type="molecule type" value="Genomic_DNA"/>
</dbReference>
<dbReference type="GO" id="GO:0050613">
    <property type="term" value="F:Delta14-sterol reductase activity"/>
    <property type="evidence" value="ECO:0007669"/>
    <property type="project" value="UniProtKB-EC"/>
</dbReference>
<evidence type="ECO:0000256" key="15">
    <source>
        <dbReference type="ARBA" id="ARBA00023002"/>
    </source>
</evidence>
<keyword evidence="13" id="KW-0752">Steroid biosynthesis</keyword>
<dbReference type="GO" id="GO:0005789">
    <property type="term" value="C:endoplasmic reticulum membrane"/>
    <property type="evidence" value="ECO:0007669"/>
    <property type="project" value="UniProtKB-SubCell"/>
</dbReference>
<evidence type="ECO:0000256" key="10">
    <source>
        <dbReference type="ARBA" id="ARBA00022692"/>
    </source>
</evidence>
<evidence type="ECO:0000313" key="32">
    <source>
        <dbReference type="EMBL" id="PIK61428.1"/>
    </source>
</evidence>
<dbReference type="InterPro" id="IPR002999">
    <property type="entry name" value="Tudor"/>
</dbReference>
<evidence type="ECO:0000256" key="24">
    <source>
        <dbReference type="ARBA" id="ARBA00031227"/>
    </source>
</evidence>
<evidence type="ECO:0000256" key="22">
    <source>
        <dbReference type="ARBA" id="ARBA00030165"/>
    </source>
</evidence>
<comment type="catalytic activity">
    <reaction evidence="28">
        <text>4,4-dimethyl-5alpha-cholesta-8,24-dien-3beta-ol + NADP(+) = 4,4-dimethyl-5alpha-cholesta-8,14,24-trien-3beta-ol + NADPH + H(+)</text>
        <dbReference type="Rhea" id="RHEA:18561"/>
        <dbReference type="ChEBI" id="CHEBI:15378"/>
        <dbReference type="ChEBI" id="CHEBI:17813"/>
        <dbReference type="ChEBI" id="CHEBI:18364"/>
        <dbReference type="ChEBI" id="CHEBI:57783"/>
        <dbReference type="ChEBI" id="CHEBI:58349"/>
        <dbReference type="EC" id="1.3.1.70"/>
    </reaction>
</comment>
<evidence type="ECO:0000256" key="30">
    <source>
        <dbReference type="SAM" id="Phobius"/>
    </source>
</evidence>
<dbReference type="SUPFAM" id="SSF63748">
    <property type="entry name" value="Tudor/PWWP/MBT"/>
    <property type="match status" value="1"/>
</dbReference>
<evidence type="ECO:0000256" key="3">
    <source>
        <dbReference type="ARBA" id="ARBA00004586"/>
    </source>
</evidence>
<evidence type="ECO:0000256" key="11">
    <source>
        <dbReference type="ARBA" id="ARBA00022778"/>
    </source>
</evidence>
<evidence type="ECO:0000256" key="1">
    <source>
        <dbReference type="ARBA" id="ARBA00004141"/>
    </source>
</evidence>
<keyword evidence="11" id="KW-0152">Cholesterol biosynthesis</keyword>
<evidence type="ECO:0000256" key="27">
    <source>
        <dbReference type="ARBA" id="ARBA00048712"/>
    </source>
</evidence>
<evidence type="ECO:0000259" key="31">
    <source>
        <dbReference type="SMART" id="SM00333"/>
    </source>
</evidence>
<dbReference type="Pfam" id="PF01222">
    <property type="entry name" value="ERG4_ERG24"/>
    <property type="match status" value="1"/>
</dbReference>
<evidence type="ECO:0000256" key="19">
    <source>
        <dbReference type="ARBA" id="ARBA00023166"/>
    </source>
</evidence>
<dbReference type="EC" id="1.3.1.70" evidence="6"/>
<evidence type="ECO:0000256" key="8">
    <source>
        <dbReference type="ARBA" id="ARBA00022490"/>
    </source>
</evidence>
<evidence type="ECO:0000256" key="12">
    <source>
        <dbReference type="ARBA" id="ARBA00022824"/>
    </source>
</evidence>
<keyword evidence="20" id="KW-0753">Steroid metabolism</keyword>
<feature type="transmembrane region" description="Helical" evidence="30">
    <location>
        <begin position="264"/>
        <end position="284"/>
    </location>
</feature>
<evidence type="ECO:0000256" key="29">
    <source>
        <dbReference type="SAM" id="MobiDB-lite"/>
    </source>
</evidence>
<keyword evidence="12" id="KW-0256">Endoplasmic reticulum</keyword>
<comment type="pathway">
    <text evidence="4">Steroid biosynthesis; cholesterol biosynthesis.</text>
</comment>
<feature type="transmembrane region" description="Helical" evidence="30">
    <location>
        <begin position="144"/>
        <end position="168"/>
    </location>
</feature>
<evidence type="ECO:0000256" key="6">
    <source>
        <dbReference type="ARBA" id="ARBA00012413"/>
    </source>
</evidence>
<dbReference type="PROSITE" id="PS01017">
    <property type="entry name" value="STEROL_REDUCT_1"/>
    <property type="match status" value="1"/>
</dbReference>
<dbReference type="InterPro" id="IPR018083">
    <property type="entry name" value="Sterol_reductase_CS"/>
</dbReference>
<dbReference type="AlphaFoldDB" id="A0A2G8LME2"/>
<comment type="similarity">
    <text evidence="5">Belongs to the ERG4/ERG24 family.</text>
</comment>
<dbReference type="CDD" id="cd20381">
    <property type="entry name" value="Tudor_LBR"/>
    <property type="match status" value="1"/>
</dbReference>
<evidence type="ECO:0000256" key="25">
    <source>
        <dbReference type="ARBA" id="ARBA00032210"/>
    </source>
</evidence>